<dbReference type="Gene3D" id="2.10.110.10">
    <property type="entry name" value="Cysteine Rich Protein"/>
    <property type="match status" value="3"/>
</dbReference>
<evidence type="ECO:0000313" key="7">
    <source>
        <dbReference type="RefSeq" id="XP_002738354.1"/>
    </source>
</evidence>
<dbReference type="SMART" id="SM00132">
    <property type="entry name" value="LIM"/>
    <property type="match status" value="3"/>
</dbReference>
<name>A0ABM0GVP7_SACKO</name>
<evidence type="ECO:0000256" key="1">
    <source>
        <dbReference type="ARBA" id="ARBA00022723"/>
    </source>
</evidence>
<organism evidence="6 7">
    <name type="scientific">Saccoglossus kowalevskii</name>
    <name type="common">Acorn worm</name>
    <dbReference type="NCBI Taxonomy" id="10224"/>
    <lineage>
        <taxon>Eukaryota</taxon>
        <taxon>Metazoa</taxon>
        <taxon>Hemichordata</taxon>
        <taxon>Enteropneusta</taxon>
        <taxon>Harrimaniidae</taxon>
        <taxon>Saccoglossus</taxon>
    </lineage>
</organism>
<evidence type="ECO:0000256" key="3">
    <source>
        <dbReference type="ARBA" id="ARBA00023038"/>
    </source>
</evidence>
<dbReference type="RefSeq" id="XP_002738354.1">
    <property type="nucleotide sequence ID" value="XM_002738308.2"/>
</dbReference>
<feature type="domain" description="LIM zinc-binding" evidence="5">
    <location>
        <begin position="127"/>
        <end position="182"/>
    </location>
</feature>
<gene>
    <name evidence="7" type="primary">LOC100369530</name>
</gene>
<dbReference type="SUPFAM" id="SSF57716">
    <property type="entry name" value="Glucocorticoid receptor-like (DNA-binding domain)"/>
    <property type="match status" value="4"/>
</dbReference>
<evidence type="ECO:0000256" key="4">
    <source>
        <dbReference type="PROSITE-ProRule" id="PRU00125"/>
    </source>
</evidence>
<keyword evidence="1 4" id="KW-0479">Metal-binding</keyword>
<dbReference type="PROSITE" id="PS00478">
    <property type="entry name" value="LIM_DOMAIN_1"/>
    <property type="match status" value="3"/>
</dbReference>
<dbReference type="InterPro" id="IPR050604">
    <property type="entry name" value="PDZ-LIM_domain"/>
</dbReference>
<evidence type="ECO:0000313" key="6">
    <source>
        <dbReference type="Proteomes" id="UP000694865"/>
    </source>
</evidence>
<proteinExistence type="predicted"/>
<evidence type="ECO:0000259" key="5">
    <source>
        <dbReference type="PROSITE" id="PS50023"/>
    </source>
</evidence>
<keyword evidence="3 4" id="KW-0440">LIM domain</keyword>
<reference evidence="7" key="1">
    <citation type="submission" date="2025-08" db="UniProtKB">
        <authorList>
            <consortium name="RefSeq"/>
        </authorList>
    </citation>
    <scope>IDENTIFICATION</scope>
    <source>
        <tissue evidence="7">Testes</tissue>
    </source>
</reference>
<protein>
    <submittedName>
        <fullName evidence="7">Paxillin-like</fullName>
    </submittedName>
</protein>
<evidence type="ECO:0000256" key="2">
    <source>
        <dbReference type="ARBA" id="ARBA00022833"/>
    </source>
</evidence>
<dbReference type="InterPro" id="IPR001781">
    <property type="entry name" value="Znf_LIM"/>
</dbReference>
<keyword evidence="6" id="KW-1185">Reference proteome</keyword>
<dbReference type="GeneID" id="100369530"/>
<feature type="domain" description="LIM zinc-binding" evidence="5">
    <location>
        <begin position="2"/>
        <end position="61"/>
    </location>
</feature>
<dbReference type="Pfam" id="PF00412">
    <property type="entry name" value="LIM"/>
    <property type="match status" value="3"/>
</dbReference>
<dbReference type="Proteomes" id="UP000694865">
    <property type="component" value="Unplaced"/>
</dbReference>
<dbReference type="PANTHER" id="PTHR24214:SF38">
    <property type="entry name" value="PDZ AND LIM DOMAIN PROTEIN ZASP-RELATED"/>
    <property type="match status" value="1"/>
</dbReference>
<accession>A0ABM0GVP7</accession>
<sequence length="182" mass="20539">MAVCAKCKKDITSTTITALDQKWHPECFTCSECKEELRGKTFFQGKDGQPLCDKDYKKLEAARCEACKQPVVGEIVSALGGKWHPKCFVCTECKKSFKDGSFSVNEGKPYCKKDYEKKFLGGKKKPEKCKGCKDKIETQWVEAMGHTWHPGCFACKGCKLPLQAGSFYKKDDKPYCEKCINN</sequence>
<keyword evidence="2 4" id="KW-0862">Zinc</keyword>
<dbReference type="PROSITE" id="PS50023">
    <property type="entry name" value="LIM_DOMAIN_2"/>
    <property type="match status" value="3"/>
</dbReference>
<feature type="domain" description="LIM zinc-binding" evidence="5">
    <location>
        <begin position="62"/>
        <end position="121"/>
    </location>
</feature>
<dbReference type="PANTHER" id="PTHR24214">
    <property type="entry name" value="PDZ AND LIM DOMAIN PROTEIN ZASP"/>
    <property type="match status" value="1"/>
</dbReference>